<dbReference type="AlphaFoldDB" id="A0A0L7R945"/>
<dbReference type="EMBL" id="KQ414627">
    <property type="protein sequence ID" value="KOC67392.1"/>
    <property type="molecule type" value="Genomic_DNA"/>
</dbReference>
<organism evidence="1 2">
    <name type="scientific">Habropoda laboriosa</name>
    <dbReference type="NCBI Taxonomy" id="597456"/>
    <lineage>
        <taxon>Eukaryota</taxon>
        <taxon>Metazoa</taxon>
        <taxon>Ecdysozoa</taxon>
        <taxon>Arthropoda</taxon>
        <taxon>Hexapoda</taxon>
        <taxon>Insecta</taxon>
        <taxon>Pterygota</taxon>
        <taxon>Neoptera</taxon>
        <taxon>Endopterygota</taxon>
        <taxon>Hymenoptera</taxon>
        <taxon>Apocrita</taxon>
        <taxon>Aculeata</taxon>
        <taxon>Apoidea</taxon>
        <taxon>Anthophila</taxon>
        <taxon>Apidae</taxon>
        <taxon>Habropoda</taxon>
    </lineage>
</organism>
<protein>
    <submittedName>
        <fullName evidence="1">Uncharacterized protein</fullName>
    </submittedName>
</protein>
<reference evidence="1 2" key="1">
    <citation type="submission" date="2015-07" db="EMBL/GenBank/DDBJ databases">
        <title>The genome of Habropoda laboriosa.</title>
        <authorList>
            <person name="Pan H."/>
            <person name="Kapheim K."/>
        </authorList>
    </citation>
    <scope>NUCLEOTIDE SEQUENCE [LARGE SCALE GENOMIC DNA]</scope>
    <source>
        <strain evidence="1">0110345459</strain>
    </source>
</reference>
<keyword evidence="2" id="KW-1185">Reference proteome</keyword>
<sequence length="53" mass="6051">MDLILSSKFLCNCERATLTVGLIESDFRHTRLLIRRGIERNVEVIAEDCGELT</sequence>
<proteinExistence type="predicted"/>
<evidence type="ECO:0000313" key="2">
    <source>
        <dbReference type="Proteomes" id="UP000053825"/>
    </source>
</evidence>
<evidence type="ECO:0000313" key="1">
    <source>
        <dbReference type="EMBL" id="KOC67392.1"/>
    </source>
</evidence>
<gene>
    <name evidence="1" type="ORF">WH47_11571</name>
</gene>
<accession>A0A0L7R945</accession>
<name>A0A0L7R945_9HYME</name>
<dbReference type="Proteomes" id="UP000053825">
    <property type="component" value="Unassembled WGS sequence"/>
</dbReference>